<sequence length="97" mass="10840">MSDHILVNFQTLHQASQDVQNSANKIEQMLSDLRKEVVKISQGWQGQAQQGYNAQQAKWDNSAQDLKDTCAKISSSLESAAQSYQQTEKKNAGLWQG</sequence>
<dbReference type="AlphaFoldDB" id="A0A1E7MZ25"/>
<dbReference type="Proteomes" id="UP000037395">
    <property type="component" value="Unassembled WGS sequence"/>
</dbReference>
<comment type="similarity">
    <text evidence="1">Belongs to the WXG100 family.</text>
</comment>
<dbReference type="Pfam" id="PF06013">
    <property type="entry name" value="WXG100"/>
    <property type="match status" value="1"/>
</dbReference>
<evidence type="ECO:0000313" key="2">
    <source>
        <dbReference type="EMBL" id="OEV33684.1"/>
    </source>
</evidence>
<dbReference type="NCBIfam" id="TIGR03930">
    <property type="entry name" value="WXG100_ESAT6"/>
    <property type="match status" value="1"/>
</dbReference>
<name>A0A1E7MZ25_KITAU</name>
<dbReference type="EMBL" id="JPRF03000061">
    <property type="protein sequence ID" value="OEV33684.1"/>
    <property type="molecule type" value="Genomic_DNA"/>
</dbReference>
<dbReference type="InterPro" id="IPR036689">
    <property type="entry name" value="ESAT-6-like_sf"/>
</dbReference>
<accession>A0A1E7MZ25</accession>
<organism evidence="2 3">
    <name type="scientific">Kitasatospora aureofaciens</name>
    <name type="common">Streptomyces aureofaciens</name>
    <dbReference type="NCBI Taxonomy" id="1894"/>
    <lineage>
        <taxon>Bacteria</taxon>
        <taxon>Bacillati</taxon>
        <taxon>Actinomycetota</taxon>
        <taxon>Actinomycetes</taxon>
        <taxon>Kitasatosporales</taxon>
        <taxon>Streptomycetaceae</taxon>
        <taxon>Kitasatospora</taxon>
    </lineage>
</organism>
<evidence type="ECO:0000313" key="3">
    <source>
        <dbReference type="Proteomes" id="UP000037395"/>
    </source>
</evidence>
<dbReference type="Gene3D" id="1.10.287.1060">
    <property type="entry name" value="ESAT-6-like"/>
    <property type="match status" value="1"/>
</dbReference>
<keyword evidence="3" id="KW-1185">Reference proteome</keyword>
<reference evidence="2" key="1">
    <citation type="submission" date="2016-08" db="EMBL/GenBank/DDBJ databases">
        <title>Sequencing, Assembly and Comparative Genomics of S. aureofaciens ATCC 10762.</title>
        <authorList>
            <person name="Gradnigo J.S."/>
            <person name="Johnson N."/>
            <person name="Somerville G.A."/>
        </authorList>
    </citation>
    <scope>NUCLEOTIDE SEQUENCE [LARGE SCALE GENOMIC DNA]</scope>
    <source>
        <strain evidence="2">ATCC 10762</strain>
    </source>
</reference>
<proteinExistence type="inferred from homology"/>
<gene>
    <name evidence="2" type="ORF">HS99_0038320</name>
</gene>
<dbReference type="KEGG" id="kau:B6264_16790"/>
<dbReference type="InterPro" id="IPR010310">
    <property type="entry name" value="T7SS_ESAT-6-like"/>
</dbReference>
<evidence type="ECO:0000256" key="1">
    <source>
        <dbReference type="RuleBase" id="RU362001"/>
    </source>
</evidence>
<comment type="caution">
    <text evidence="2">The sequence shown here is derived from an EMBL/GenBank/DDBJ whole genome shotgun (WGS) entry which is preliminary data.</text>
</comment>
<dbReference type="RefSeq" id="WP_030289901.1">
    <property type="nucleotide sequence ID" value="NZ_CAMEOQ010000058.1"/>
</dbReference>
<dbReference type="OrthoDB" id="3387628at2"/>
<dbReference type="SUPFAM" id="SSF140453">
    <property type="entry name" value="EsxAB dimer-like"/>
    <property type="match status" value="1"/>
</dbReference>
<protein>
    <recommendedName>
        <fullName evidence="1">ESAT-6-like protein</fullName>
    </recommendedName>
</protein>